<dbReference type="GO" id="GO:0015979">
    <property type="term" value="P:photosynthesis"/>
    <property type="evidence" value="ECO:0007669"/>
    <property type="project" value="InterPro"/>
</dbReference>
<dbReference type="NCBIfam" id="TIGR02023">
    <property type="entry name" value="BchP-ChlP"/>
    <property type="match status" value="1"/>
</dbReference>
<dbReference type="GO" id="GO:0045550">
    <property type="term" value="F:geranylgeranyl reductase activity"/>
    <property type="evidence" value="ECO:0007669"/>
    <property type="project" value="InterPro"/>
</dbReference>
<dbReference type="NCBIfam" id="TIGR02032">
    <property type="entry name" value="GG-red-SF"/>
    <property type="match status" value="1"/>
</dbReference>
<dbReference type="PANTHER" id="PTHR42685:SF4">
    <property type="entry name" value="GERANYLGERANYL DIPHOSPHATE REDUCTASE, CHLOROPLASTIC"/>
    <property type="match status" value="1"/>
</dbReference>
<organism evidence="3 4">
    <name type="scientific">Aquibium carbonis</name>
    <dbReference type="NCBI Taxonomy" id="2495581"/>
    <lineage>
        <taxon>Bacteria</taxon>
        <taxon>Pseudomonadati</taxon>
        <taxon>Pseudomonadota</taxon>
        <taxon>Alphaproteobacteria</taxon>
        <taxon>Hyphomicrobiales</taxon>
        <taxon>Phyllobacteriaceae</taxon>
        <taxon>Aquibium</taxon>
    </lineage>
</organism>
<dbReference type="Pfam" id="PF05834">
    <property type="entry name" value="Lycopene_cycl"/>
    <property type="match status" value="1"/>
</dbReference>
<name>A0A3R9ZRV0_9HYPH</name>
<evidence type="ECO:0000313" key="4">
    <source>
        <dbReference type="Proteomes" id="UP000278398"/>
    </source>
</evidence>
<proteinExistence type="predicted"/>
<dbReference type="PANTHER" id="PTHR42685">
    <property type="entry name" value="GERANYLGERANYL DIPHOSPHATE REDUCTASE"/>
    <property type="match status" value="1"/>
</dbReference>
<keyword evidence="2" id="KW-0560">Oxidoreductase</keyword>
<dbReference type="Gene3D" id="3.50.50.60">
    <property type="entry name" value="FAD/NAD(P)-binding domain"/>
    <property type="match status" value="1"/>
</dbReference>
<dbReference type="GO" id="GO:0016628">
    <property type="term" value="F:oxidoreductase activity, acting on the CH-CH group of donors, NAD or NADP as acceptor"/>
    <property type="evidence" value="ECO:0007669"/>
    <property type="project" value="InterPro"/>
</dbReference>
<evidence type="ECO:0000256" key="2">
    <source>
        <dbReference type="ARBA" id="ARBA00023002"/>
    </source>
</evidence>
<gene>
    <name evidence="3" type="ORF">EJC49_11730</name>
</gene>
<dbReference type="InterPro" id="IPR036188">
    <property type="entry name" value="FAD/NAD-bd_sf"/>
</dbReference>
<comment type="caution">
    <text evidence="3">The sequence shown here is derived from an EMBL/GenBank/DDBJ whole genome shotgun (WGS) entry which is preliminary data.</text>
</comment>
<dbReference type="OrthoDB" id="417034at2"/>
<evidence type="ECO:0000313" key="3">
    <source>
        <dbReference type="EMBL" id="RST86231.1"/>
    </source>
</evidence>
<dbReference type="GO" id="GO:0015995">
    <property type="term" value="P:chlorophyll biosynthetic process"/>
    <property type="evidence" value="ECO:0007669"/>
    <property type="project" value="InterPro"/>
</dbReference>
<accession>A0A3R9ZRV0</accession>
<dbReference type="InterPro" id="IPR011777">
    <property type="entry name" value="Geranylgeranyl_Rdtase_fam"/>
</dbReference>
<dbReference type="SUPFAM" id="SSF51905">
    <property type="entry name" value="FAD/NAD(P)-binding domain"/>
    <property type="match status" value="1"/>
</dbReference>
<dbReference type="RefSeq" id="WP_126700118.1">
    <property type="nucleotide sequence ID" value="NZ_RWKW01000040.1"/>
</dbReference>
<sequence length="401" mass="43715">MISEARPYDFEAIVVGGGPSGATAAADLASSGRRVLLIDRADRIKPCGGAIPPRLLADFDVPDSLLTARISAADIVAPSGRRVDMRVQGGYVGMVDRDLFDPWLRERAVGEGAELAIGRVIDVVRDPAGGAVVRMRPAGSERSVTYRTRLLIGADGANSLVRREAFGPDRRPPYVFAYHEIVRSPGAGTADFDPAVCQVHYDARVSPDFYGWVFPHGDATSIGVGSAVKGFDLKAATRTLRRSCGLEDAETIRREGAPLPLKPMSRWDDGHSVLLAGDAAGIVAPASGEGIWYAMTSGRLAAEAGESFLATGDARALAQARRRFMADHGRIFMVLGFMQSFWYRSDKRRERFVAICSDPDVQRLTWSSYLDKRIQHRDPLAHVRVFFKDVGQMVRLAVQRT</sequence>
<dbReference type="PRINTS" id="PR00420">
    <property type="entry name" value="RNGMNOXGNASE"/>
</dbReference>
<evidence type="ECO:0000256" key="1">
    <source>
        <dbReference type="ARBA" id="ARBA00022857"/>
    </source>
</evidence>
<reference evidence="3 4" key="1">
    <citation type="submission" date="2018-12" db="EMBL/GenBank/DDBJ databases">
        <title>Mesorhizobium carbonis sp. nov., isolated from coal mine water.</title>
        <authorList>
            <person name="Xin W."/>
            <person name="Xu Z."/>
            <person name="Xiang F."/>
            <person name="Zhang J."/>
            <person name="Xi L."/>
            <person name="Liu J."/>
        </authorList>
    </citation>
    <scope>NUCLEOTIDE SEQUENCE [LARGE SCALE GENOMIC DNA]</scope>
    <source>
        <strain evidence="3 4">B2.3</strain>
    </source>
</reference>
<keyword evidence="1" id="KW-0521">NADP</keyword>
<dbReference type="InterPro" id="IPR050407">
    <property type="entry name" value="Geranylgeranyl_reductase"/>
</dbReference>
<dbReference type="InterPro" id="IPR010253">
    <property type="entry name" value="BchP_ChlP_pln/prok"/>
</dbReference>
<dbReference type="AlphaFoldDB" id="A0A3R9ZRV0"/>
<dbReference type="Proteomes" id="UP000278398">
    <property type="component" value="Unassembled WGS sequence"/>
</dbReference>
<keyword evidence="4" id="KW-1185">Reference proteome</keyword>
<protein>
    <submittedName>
        <fullName evidence="3">Geranylgeranyl diphosphate reductase</fullName>
    </submittedName>
</protein>
<dbReference type="EMBL" id="RWKW01000040">
    <property type="protein sequence ID" value="RST86231.1"/>
    <property type="molecule type" value="Genomic_DNA"/>
</dbReference>